<keyword evidence="2" id="KW-0560">Oxidoreductase</keyword>
<proteinExistence type="inferred from homology"/>
<gene>
    <name evidence="3" type="ORF">CERZMDRAFT_51794</name>
</gene>
<dbReference type="AlphaFoldDB" id="A0A6A6EZY8"/>
<dbReference type="InterPro" id="IPR002347">
    <property type="entry name" value="SDR_fam"/>
</dbReference>
<dbReference type="Gene3D" id="3.40.50.720">
    <property type="entry name" value="NAD(P)-binding Rossmann-like Domain"/>
    <property type="match status" value="1"/>
</dbReference>
<dbReference type="Proteomes" id="UP000799539">
    <property type="component" value="Unassembled WGS sequence"/>
</dbReference>
<reference evidence="3" key="1">
    <citation type="journal article" date="2020" name="Stud. Mycol.">
        <title>101 Dothideomycetes genomes: a test case for predicting lifestyles and emergence of pathogens.</title>
        <authorList>
            <person name="Haridas S."/>
            <person name="Albert R."/>
            <person name="Binder M."/>
            <person name="Bloem J."/>
            <person name="Labutti K."/>
            <person name="Salamov A."/>
            <person name="Andreopoulos B."/>
            <person name="Baker S."/>
            <person name="Barry K."/>
            <person name="Bills G."/>
            <person name="Bluhm B."/>
            <person name="Cannon C."/>
            <person name="Castanera R."/>
            <person name="Culley D."/>
            <person name="Daum C."/>
            <person name="Ezra D."/>
            <person name="Gonzalez J."/>
            <person name="Henrissat B."/>
            <person name="Kuo A."/>
            <person name="Liang C."/>
            <person name="Lipzen A."/>
            <person name="Lutzoni F."/>
            <person name="Magnuson J."/>
            <person name="Mondo S."/>
            <person name="Nolan M."/>
            <person name="Ohm R."/>
            <person name="Pangilinan J."/>
            <person name="Park H.-J."/>
            <person name="Ramirez L."/>
            <person name="Alfaro M."/>
            <person name="Sun H."/>
            <person name="Tritt A."/>
            <person name="Yoshinaga Y."/>
            <person name="Zwiers L.-H."/>
            <person name="Turgeon B."/>
            <person name="Goodwin S."/>
            <person name="Spatafora J."/>
            <person name="Crous P."/>
            <person name="Grigoriev I."/>
        </authorList>
    </citation>
    <scope>NUCLEOTIDE SEQUENCE</scope>
    <source>
        <strain evidence="3">SCOH1-5</strain>
    </source>
</reference>
<dbReference type="EMBL" id="ML992707">
    <property type="protein sequence ID" value="KAF2207026.1"/>
    <property type="molecule type" value="Genomic_DNA"/>
</dbReference>
<protein>
    <submittedName>
        <fullName evidence="3">Uncharacterized protein</fullName>
    </submittedName>
</protein>
<dbReference type="OrthoDB" id="191139at2759"/>
<organism evidence="3 4">
    <name type="scientific">Cercospora zeae-maydis SCOH1-5</name>
    <dbReference type="NCBI Taxonomy" id="717836"/>
    <lineage>
        <taxon>Eukaryota</taxon>
        <taxon>Fungi</taxon>
        <taxon>Dikarya</taxon>
        <taxon>Ascomycota</taxon>
        <taxon>Pezizomycotina</taxon>
        <taxon>Dothideomycetes</taxon>
        <taxon>Dothideomycetidae</taxon>
        <taxon>Mycosphaerellales</taxon>
        <taxon>Mycosphaerellaceae</taxon>
        <taxon>Cercospora</taxon>
    </lineage>
</organism>
<dbReference type="PRINTS" id="PR00081">
    <property type="entry name" value="GDHRDH"/>
</dbReference>
<comment type="similarity">
    <text evidence="1">Belongs to the short-chain dehydrogenases/reductases (SDR) family.</text>
</comment>
<dbReference type="SUPFAM" id="SSF51735">
    <property type="entry name" value="NAD(P)-binding Rossmann-fold domains"/>
    <property type="match status" value="1"/>
</dbReference>
<dbReference type="InterPro" id="IPR036291">
    <property type="entry name" value="NAD(P)-bd_dom_sf"/>
</dbReference>
<sequence length="256" mass="26533">MPRILITGSASGLGLLSAQALAARGHEVHLHARTASRAQDAKAACPSAKSCYVAELSSLSEVKKLASEINQTASTEGPWDAIIHNAGVMHGVSGKNAPEGDYGLLFATNTLAPYVISSLVKGGAKRHVFLGSQMHAGGDASLKNLRHCGYGDSKLHDIMLAFAFAERLKDDGVEECNALDPGWVPTNMGGSSAPDSIDESVQTYVALAEGVGSSGEYFGPAAKKGRRVQPAAKQVEAQEKLLAQLAEISGVPAPGS</sequence>
<accession>A0A6A6EZY8</accession>
<evidence type="ECO:0000313" key="3">
    <source>
        <dbReference type="EMBL" id="KAF2207026.1"/>
    </source>
</evidence>
<dbReference type="GO" id="GO:0016491">
    <property type="term" value="F:oxidoreductase activity"/>
    <property type="evidence" value="ECO:0007669"/>
    <property type="project" value="UniProtKB-KW"/>
</dbReference>
<evidence type="ECO:0000256" key="1">
    <source>
        <dbReference type="ARBA" id="ARBA00006484"/>
    </source>
</evidence>
<dbReference type="Pfam" id="PF00106">
    <property type="entry name" value="adh_short"/>
    <property type="match status" value="1"/>
</dbReference>
<keyword evidence="4" id="KW-1185">Reference proteome</keyword>
<evidence type="ECO:0000313" key="4">
    <source>
        <dbReference type="Proteomes" id="UP000799539"/>
    </source>
</evidence>
<evidence type="ECO:0000256" key="2">
    <source>
        <dbReference type="ARBA" id="ARBA00023002"/>
    </source>
</evidence>
<dbReference type="PANTHER" id="PTHR24320:SF274">
    <property type="entry name" value="CHAIN DEHYDROGENASE, PUTATIVE (AFU_ORTHOLOGUE AFUA_4G00440)-RELATED"/>
    <property type="match status" value="1"/>
</dbReference>
<dbReference type="PANTHER" id="PTHR24320">
    <property type="entry name" value="RETINOL DEHYDROGENASE"/>
    <property type="match status" value="1"/>
</dbReference>
<name>A0A6A6EZY8_9PEZI</name>